<gene>
    <name evidence="2" type="ORF">ABVB70_26305</name>
</gene>
<keyword evidence="1" id="KW-0472">Membrane</keyword>
<evidence type="ECO:0000256" key="1">
    <source>
        <dbReference type="SAM" id="Phobius"/>
    </source>
</evidence>
<comment type="caution">
    <text evidence="2">The sequence shown here is derived from an EMBL/GenBank/DDBJ whole genome shotgun (WGS) entry which is preliminary data.</text>
</comment>
<keyword evidence="1" id="KW-0812">Transmembrane</keyword>
<dbReference type="Pfam" id="PF11612">
    <property type="entry name" value="T2SSJ"/>
    <property type="match status" value="1"/>
</dbReference>
<sequence length="208" mass="23118">MSQRAELRGVKTGEDGFTIVEMLLALSLTALISALMAIALIQLRPIQVVTDATEADIELAAVGHYLDSLLSNTRRFVFLDANPDKRIIFSGTSDKVRFVSIARTGAARSSLREVEISARATEKGFDIIQANLPRRLFAGTQWEEFIVARDLQSVRFEYLDAGRDGQLAKWRTDWPDGQALPRAVRLTLTVVRFGRQATMEQVVVLPKG</sequence>
<keyword evidence="1" id="KW-1133">Transmembrane helix</keyword>
<accession>A0ABD5LPJ6</accession>
<dbReference type="Proteomes" id="UP001438189">
    <property type="component" value="Unassembled WGS sequence"/>
</dbReference>
<proteinExistence type="predicted"/>
<dbReference type="Gene3D" id="2.10.70.20">
    <property type="entry name" value="gspk-gspi-gspj complex like domains"/>
    <property type="match status" value="1"/>
</dbReference>
<dbReference type="RefSeq" id="WP_353574731.1">
    <property type="nucleotide sequence ID" value="NZ_JBETME010000021.1"/>
</dbReference>
<reference evidence="2 3" key="1">
    <citation type="submission" date="2024-06" db="EMBL/GenBank/DDBJ databases">
        <title>Genome sequencing of Agrobacterium spp. from tobacco in Serbia.</title>
        <authorList>
            <person name="Ilicic R.J."/>
            <person name="Studholme D.J."/>
            <person name="Jelusic A."/>
            <person name="Barac G."/>
            <person name="Bagi F."/>
            <person name="Popovic Milovanovic T."/>
        </authorList>
    </citation>
    <scope>NUCLEOTIDE SEQUENCE [LARGE SCALE GENOMIC DNA]</scope>
    <source>
        <strain evidence="2 3">DA1</strain>
    </source>
</reference>
<organism evidence="2 3">
    <name type="scientific">Agrobacterium radiobacter</name>
    <dbReference type="NCBI Taxonomy" id="362"/>
    <lineage>
        <taxon>Bacteria</taxon>
        <taxon>Pseudomonadati</taxon>
        <taxon>Pseudomonadota</taxon>
        <taxon>Alphaproteobacteria</taxon>
        <taxon>Hyphomicrobiales</taxon>
        <taxon>Rhizobiaceae</taxon>
        <taxon>Rhizobium/Agrobacterium group</taxon>
        <taxon>Agrobacterium</taxon>
        <taxon>Agrobacterium tumefaciens complex</taxon>
    </lineage>
</organism>
<dbReference type="InterPro" id="IPR045584">
    <property type="entry name" value="Pilin-like"/>
</dbReference>
<dbReference type="SUPFAM" id="SSF54523">
    <property type="entry name" value="Pili subunits"/>
    <property type="match status" value="1"/>
</dbReference>
<feature type="transmembrane region" description="Helical" evidence="1">
    <location>
        <begin position="20"/>
        <end position="41"/>
    </location>
</feature>
<dbReference type="InterPro" id="IPR010055">
    <property type="entry name" value="T2SS_protein-GspJ"/>
</dbReference>
<evidence type="ECO:0000313" key="3">
    <source>
        <dbReference type="Proteomes" id="UP001438189"/>
    </source>
</evidence>
<dbReference type="EMBL" id="JBETME010000021">
    <property type="protein sequence ID" value="MES4993808.1"/>
    <property type="molecule type" value="Genomic_DNA"/>
</dbReference>
<dbReference type="AlphaFoldDB" id="A0ABD5LPJ6"/>
<evidence type="ECO:0000313" key="2">
    <source>
        <dbReference type="EMBL" id="MES4993808.1"/>
    </source>
</evidence>
<name>A0ABD5LPJ6_AGRRD</name>
<protein>
    <submittedName>
        <fullName evidence="2">Type II secretion system protein GspJ</fullName>
    </submittedName>
</protein>